<evidence type="ECO:0000313" key="1">
    <source>
        <dbReference type="EMBL" id="OGM27668.1"/>
    </source>
</evidence>
<gene>
    <name evidence="1" type="ORF">A2627_04485</name>
</gene>
<reference evidence="1 2" key="1">
    <citation type="journal article" date="2016" name="Nat. Commun.">
        <title>Thousands of microbial genomes shed light on interconnected biogeochemical processes in an aquifer system.</title>
        <authorList>
            <person name="Anantharaman K."/>
            <person name="Brown C.T."/>
            <person name="Hug L.A."/>
            <person name="Sharon I."/>
            <person name="Castelle C.J."/>
            <person name="Probst A.J."/>
            <person name="Thomas B.C."/>
            <person name="Singh A."/>
            <person name="Wilkins M.J."/>
            <person name="Karaoz U."/>
            <person name="Brodie E.L."/>
            <person name="Williams K.H."/>
            <person name="Hubbard S.S."/>
            <person name="Banfield J.F."/>
        </authorList>
    </citation>
    <scope>NUCLEOTIDE SEQUENCE [LARGE SCALE GENOMIC DNA]</scope>
</reference>
<protein>
    <submittedName>
        <fullName evidence="1">Uncharacterized protein</fullName>
    </submittedName>
</protein>
<sequence length="198" mass="22841">MSDKSQTDQKNVQKSTSLQAWSKLTEQYFHVKLRVEERKDREHIYSLLKEKGLPHERFHAFRSGDLITRDDFLMTVADLEFPYWISASPKIGVENLSRVAKLRIESAEDGWNFIRSLQRLSDYKIIVMQYADNPKFKGSVLVSKSLNGIADFVEGDRHVQLTAGLTLSDPMLFNSQEIVHYSETIVKELCWTPTSVTL</sequence>
<name>A0A1F7YM31_9BACT</name>
<accession>A0A1F7YM31</accession>
<comment type="caution">
    <text evidence="1">The sequence shown here is derived from an EMBL/GenBank/DDBJ whole genome shotgun (WGS) entry which is preliminary data.</text>
</comment>
<proteinExistence type="predicted"/>
<organism evidence="1 2">
    <name type="scientific">Candidatus Woesebacteria bacterium RIFCSPHIGHO2_01_FULL_39_28</name>
    <dbReference type="NCBI Taxonomy" id="1802496"/>
    <lineage>
        <taxon>Bacteria</taxon>
        <taxon>Candidatus Woeseibacteriota</taxon>
    </lineage>
</organism>
<dbReference type="Proteomes" id="UP000178851">
    <property type="component" value="Unassembled WGS sequence"/>
</dbReference>
<dbReference type="EMBL" id="MGGI01000003">
    <property type="protein sequence ID" value="OGM27668.1"/>
    <property type="molecule type" value="Genomic_DNA"/>
</dbReference>
<dbReference type="AlphaFoldDB" id="A0A1F7YM31"/>
<evidence type="ECO:0000313" key="2">
    <source>
        <dbReference type="Proteomes" id="UP000178851"/>
    </source>
</evidence>